<evidence type="ECO:0000256" key="1">
    <source>
        <dbReference type="ARBA" id="ARBA00006139"/>
    </source>
</evidence>
<feature type="transmembrane region" description="Helical" evidence="9">
    <location>
        <begin position="140"/>
        <end position="157"/>
    </location>
</feature>
<evidence type="ECO:0000313" key="13">
    <source>
        <dbReference type="Proteomes" id="UP000315460"/>
    </source>
</evidence>
<evidence type="ECO:0000256" key="5">
    <source>
        <dbReference type="ARBA" id="ARBA00022750"/>
    </source>
</evidence>
<dbReference type="InterPro" id="IPR001872">
    <property type="entry name" value="Peptidase_A8"/>
</dbReference>
<comment type="catalytic activity">
    <reaction evidence="9">
        <text>Release of signal peptides from bacterial membrane prolipoproteins. Hydrolyzes -Xaa-Yaa-Zaa-|-(S,diacylglyceryl)Cys-, in which Xaa is hydrophobic (preferably Leu), and Yaa (Ala or Ser) and Zaa (Gly or Ala) have small, neutral side chains.</text>
        <dbReference type="EC" id="3.4.23.36"/>
    </reaction>
</comment>
<evidence type="ECO:0000256" key="4">
    <source>
        <dbReference type="ARBA" id="ARBA00022692"/>
    </source>
</evidence>
<gene>
    <name evidence="9" type="primary">lspA</name>
    <name evidence="12" type="ORF">SAMN06265174_10959</name>
</gene>
<keyword evidence="13" id="KW-1185">Reference proteome</keyword>
<comment type="similarity">
    <text evidence="1 9 10">Belongs to the peptidase A8 family.</text>
</comment>
<comment type="subcellular location">
    <subcellularLocation>
        <location evidence="9">Cell membrane</location>
        <topology evidence="9">Multi-pass membrane protein</topology>
    </subcellularLocation>
</comment>
<evidence type="ECO:0000256" key="8">
    <source>
        <dbReference type="ARBA" id="ARBA00023136"/>
    </source>
</evidence>
<keyword evidence="2 9" id="KW-1003">Cell membrane</keyword>
<evidence type="ECO:0000256" key="3">
    <source>
        <dbReference type="ARBA" id="ARBA00022670"/>
    </source>
</evidence>
<evidence type="ECO:0000313" key="12">
    <source>
        <dbReference type="EMBL" id="SMO86191.1"/>
    </source>
</evidence>
<feature type="region of interest" description="Disordered" evidence="11">
    <location>
        <begin position="1"/>
        <end position="52"/>
    </location>
</feature>
<feature type="active site" evidence="9">
    <location>
        <position position="187"/>
    </location>
</feature>
<keyword evidence="3 9" id="KW-0645">Protease</keyword>
<keyword evidence="5 9" id="KW-0064">Aspartyl protease</keyword>
<reference evidence="12 13" key="1">
    <citation type="submission" date="2017-05" db="EMBL/GenBank/DDBJ databases">
        <authorList>
            <person name="Varghese N."/>
            <person name="Submissions S."/>
        </authorList>
    </citation>
    <scope>NUCLEOTIDE SEQUENCE [LARGE SCALE GENOMIC DNA]</scope>
    <source>
        <strain evidence="12 13">DSM 45139</strain>
    </source>
</reference>
<proteinExistence type="inferred from homology"/>
<keyword evidence="6 9" id="KW-0378">Hydrolase</keyword>
<dbReference type="PRINTS" id="PR00781">
    <property type="entry name" value="LIPOSIGPTASE"/>
</dbReference>
<evidence type="ECO:0000256" key="2">
    <source>
        <dbReference type="ARBA" id="ARBA00022475"/>
    </source>
</evidence>
<sequence length="238" mass="24941">MTETNGTPPDASGPTPGSAAPQGDSPASTAPHDPARRDTARRDTAPSNPAPHYFRRGPVAMLVIAAVIVALDQIAKVLAVANLENSRPVELVGDTVRLVLLRNPGAAFSMGTEFTVVLSIVATVVVAGLLWFSRRVHSRWWAWGLGLILGGAAGNLVDRYFRAPGVLQGHVVDYMAVGWWPVFNVADASLVTGVIVVAVAVFRNVDFDGSRVSEALAGDKKAPADPAAPAHEKDPADG</sequence>
<feature type="transmembrane region" description="Helical" evidence="9">
    <location>
        <begin position="177"/>
        <end position="202"/>
    </location>
</feature>
<keyword evidence="4 9" id="KW-0812">Transmembrane</keyword>
<accession>A0ABY1N4G6</accession>
<evidence type="ECO:0000256" key="7">
    <source>
        <dbReference type="ARBA" id="ARBA00022989"/>
    </source>
</evidence>
<name>A0ABY1N4G6_9ACTN</name>
<dbReference type="HAMAP" id="MF_00161">
    <property type="entry name" value="LspA"/>
    <property type="match status" value="1"/>
</dbReference>
<evidence type="ECO:0000256" key="9">
    <source>
        <dbReference type="HAMAP-Rule" id="MF_00161"/>
    </source>
</evidence>
<feature type="transmembrane region" description="Helical" evidence="9">
    <location>
        <begin position="114"/>
        <end position="133"/>
    </location>
</feature>
<evidence type="ECO:0000256" key="6">
    <source>
        <dbReference type="ARBA" id="ARBA00022801"/>
    </source>
</evidence>
<comment type="pathway">
    <text evidence="9">Protein modification; lipoprotein biosynthesis (signal peptide cleavage).</text>
</comment>
<dbReference type="EC" id="3.4.23.36" evidence="9"/>
<comment type="function">
    <text evidence="9">This protein specifically catalyzes the removal of signal peptides from prolipoproteins.</text>
</comment>
<evidence type="ECO:0000256" key="11">
    <source>
        <dbReference type="SAM" id="MobiDB-lite"/>
    </source>
</evidence>
<dbReference type="PANTHER" id="PTHR33695:SF1">
    <property type="entry name" value="LIPOPROTEIN SIGNAL PEPTIDASE"/>
    <property type="match status" value="1"/>
</dbReference>
<feature type="transmembrane region" description="Helical" evidence="9">
    <location>
        <begin position="59"/>
        <end position="81"/>
    </location>
</feature>
<feature type="region of interest" description="Disordered" evidence="11">
    <location>
        <begin position="216"/>
        <end position="238"/>
    </location>
</feature>
<dbReference type="NCBIfam" id="TIGR00077">
    <property type="entry name" value="lspA"/>
    <property type="match status" value="1"/>
</dbReference>
<dbReference type="EMBL" id="FXTG01000009">
    <property type="protein sequence ID" value="SMO86191.1"/>
    <property type="molecule type" value="Genomic_DNA"/>
</dbReference>
<keyword evidence="7 9" id="KW-1133">Transmembrane helix</keyword>
<dbReference type="PANTHER" id="PTHR33695">
    <property type="entry name" value="LIPOPROTEIN SIGNAL PEPTIDASE"/>
    <property type="match status" value="1"/>
</dbReference>
<evidence type="ECO:0000256" key="10">
    <source>
        <dbReference type="RuleBase" id="RU004181"/>
    </source>
</evidence>
<comment type="caution">
    <text evidence="12">The sequence shown here is derived from an EMBL/GenBank/DDBJ whole genome shotgun (WGS) entry which is preliminary data.</text>
</comment>
<protein>
    <recommendedName>
        <fullName evidence="9">Lipoprotein signal peptidase</fullName>
        <ecNumber evidence="9">3.4.23.36</ecNumber>
    </recommendedName>
    <alternativeName>
        <fullName evidence="9">Prolipoprotein signal peptidase</fullName>
    </alternativeName>
    <alternativeName>
        <fullName evidence="9">Signal peptidase II</fullName>
        <shortName evidence="9">SPase II</shortName>
    </alternativeName>
</protein>
<feature type="active site" evidence="9">
    <location>
        <position position="173"/>
    </location>
</feature>
<keyword evidence="8 9" id="KW-0472">Membrane</keyword>
<dbReference type="Proteomes" id="UP000315460">
    <property type="component" value="Unassembled WGS sequence"/>
</dbReference>
<feature type="compositionally biased region" description="Basic and acidic residues" evidence="11">
    <location>
        <begin position="33"/>
        <end position="44"/>
    </location>
</feature>
<dbReference type="RefSeq" id="WP_154830783.1">
    <property type="nucleotide sequence ID" value="NZ_BAAAQH010000012.1"/>
</dbReference>
<dbReference type="Pfam" id="PF01252">
    <property type="entry name" value="Peptidase_A8"/>
    <property type="match status" value="1"/>
</dbReference>
<organism evidence="12 13">
    <name type="scientific">Dietzia kunjamensis subsp. schimae</name>
    <dbReference type="NCBI Taxonomy" id="498198"/>
    <lineage>
        <taxon>Bacteria</taxon>
        <taxon>Bacillati</taxon>
        <taxon>Actinomycetota</taxon>
        <taxon>Actinomycetes</taxon>
        <taxon>Mycobacteriales</taxon>
        <taxon>Dietziaceae</taxon>
        <taxon>Dietzia</taxon>
    </lineage>
</organism>